<dbReference type="SUPFAM" id="SSF50998">
    <property type="entry name" value="Quinoprotein alcohol dehydrogenase-like"/>
    <property type="match status" value="1"/>
</dbReference>
<name>A0A3P1WPT4_9ACTN</name>
<keyword evidence="2" id="KW-0812">Transmembrane</keyword>
<dbReference type="OrthoDB" id="460439at2"/>
<feature type="compositionally biased region" description="Pro residues" evidence="1">
    <location>
        <begin position="81"/>
        <end position="91"/>
    </location>
</feature>
<evidence type="ECO:0000313" key="4">
    <source>
        <dbReference type="Proteomes" id="UP000280935"/>
    </source>
</evidence>
<feature type="region of interest" description="Disordered" evidence="1">
    <location>
        <begin position="64"/>
        <end position="105"/>
    </location>
</feature>
<keyword evidence="2" id="KW-0472">Membrane</keyword>
<reference evidence="3 4" key="1">
    <citation type="submission" date="2018-11" db="EMBL/GenBank/DDBJ databases">
        <title>Genomes From Bacteria Associated with the Canine Oral Cavity: a Test Case for Automated Genome-Based Taxonomic Assignment.</title>
        <authorList>
            <person name="Coil D.A."/>
            <person name="Jospin G."/>
            <person name="Darling A.E."/>
            <person name="Wallis C."/>
            <person name="Davis I.J."/>
            <person name="Harris S."/>
            <person name="Eisen J.A."/>
            <person name="Holcombe L.J."/>
            <person name="O'Flynn C."/>
        </authorList>
    </citation>
    <scope>NUCLEOTIDE SEQUENCE [LARGE SCALE GENOMIC DNA]</scope>
    <source>
        <strain evidence="3 4">OH2822_COT-296</strain>
    </source>
</reference>
<evidence type="ECO:0000256" key="2">
    <source>
        <dbReference type="SAM" id="Phobius"/>
    </source>
</evidence>
<comment type="caution">
    <text evidence="3">The sequence shown here is derived from an EMBL/GenBank/DDBJ whole genome shotgun (WGS) entry which is preliminary data.</text>
</comment>
<dbReference type="RefSeq" id="WP_125228737.1">
    <property type="nucleotide sequence ID" value="NZ_RQYT01000035.1"/>
</dbReference>
<proteinExistence type="predicted"/>
<accession>A0A3P1WPT4</accession>
<evidence type="ECO:0000313" key="3">
    <source>
        <dbReference type="EMBL" id="RRD48602.1"/>
    </source>
</evidence>
<feature type="transmembrane region" description="Helical" evidence="2">
    <location>
        <begin position="37"/>
        <end position="58"/>
    </location>
</feature>
<dbReference type="InterPro" id="IPR011047">
    <property type="entry name" value="Quinoprotein_ADH-like_sf"/>
</dbReference>
<feature type="compositionally biased region" description="Low complexity" evidence="1">
    <location>
        <begin position="70"/>
        <end position="80"/>
    </location>
</feature>
<protein>
    <submittedName>
        <fullName evidence="3">Uncharacterized protein</fullName>
    </submittedName>
</protein>
<organism evidence="3 4">
    <name type="scientific">Arachnia propionica</name>
    <dbReference type="NCBI Taxonomy" id="1750"/>
    <lineage>
        <taxon>Bacteria</taxon>
        <taxon>Bacillati</taxon>
        <taxon>Actinomycetota</taxon>
        <taxon>Actinomycetes</taxon>
        <taxon>Propionibacteriales</taxon>
        <taxon>Propionibacteriaceae</taxon>
        <taxon>Arachnia</taxon>
    </lineage>
</organism>
<gene>
    <name evidence="3" type="ORF">EII35_12165</name>
</gene>
<dbReference type="AlphaFoldDB" id="A0A3P1WPT4"/>
<dbReference type="EMBL" id="RQYT01000035">
    <property type="protein sequence ID" value="RRD48602.1"/>
    <property type="molecule type" value="Genomic_DNA"/>
</dbReference>
<evidence type="ECO:0000256" key="1">
    <source>
        <dbReference type="SAM" id="MobiDB-lite"/>
    </source>
</evidence>
<dbReference type="Proteomes" id="UP000280935">
    <property type="component" value="Unassembled WGS sequence"/>
</dbReference>
<sequence length="414" mass="43738">MDTHDLKNLFDSPSGTALDATTVLQHAERSRRRRVRVTALGIAAVTTMVVGVGALVVVDRVSRPGPDVLATPVPTVSAEPTPEPTEAPPVTPTAESTSAPAPGVVEPEPPVAYPQVRCEIGVPESWRQLLEAAPESKRNQELLPLERGGFVRLTTSQVVWERPGEEPLTIHEGAIRYPSLAGDGRFVAFGVGGGGILVWDAASPEQAARDIGGEVTWDVASLDISEGQLWFAAIEEPEDHDPLNGHTTFHHADLTAGGALTRVGRFENTLPGPVIGGMAQLTSRSEAARFLSPDGTITPIETATQEAGVIARTGDVRLLGSTREGFAPGWLWSPHWDSTFPISGVSGMAGDLVAESPNLLINIRTGVSVRFGDDEMVRLSGEGGAARLDVEEGFGDGARSRTIALRDLPAAQCS</sequence>
<feature type="compositionally biased region" description="Low complexity" evidence="1">
    <location>
        <begin position="92"/>
        <end position="105"/>
    </location>
</feature>
<keyword evidence="2" id="KW-1133">Transmembrane helix</keyword>